<dbReference type="RefSeq" id="WP_076332814.1">
    <property type="nucleotide sequence ID" value="NZ_MRTJ01000008.1"/>
</dbReference>
<organism evidence="3 4">
    <name type="scientific">Paenibacillus amylolyticus</name>
    <dbReference type="NCBI Taxonomy" id="1451"/>
    <lineage>
        <taxon>Bacteria</taxon>
        <taxon>Bacillati</taxon>
        <taxon>Bacillota</taxon>
        <taxon>Bacilli</taxon>
        <taxon>Bacillales</taxon>
        <taxon>Paenibacillaceae</taxon>
        <taxon>Paenibacillus</taxon>
    </lineage>
</organism>
<evidence type="ECO:0000256" key="1">
    <source>
        <dbReference type="SAM" id="MobiDB-lite"/>
    </source>
</evidence>
<proteinExistence type="predicted"/>
<comment type="caution">
    <text evidence="3">The sequence shown here is derived from an EMBL/GenBank/DDBJ whole genome shotgun (WGS) entry which is preliminary data.</text>
</comment>
<sequence>MKDKLSIIIPIISAAISLLVLLFGNNIYDKIFDNKANIILQTNKTNQFIPDDLLNITNDYLINNLKKPIADSLRIIQVKNLGNSSKNLRVEFNVDGVIHDYKVESSEAIKSEMLKNDDSIILNLDRLSLNSTIDVKVWFKDEGKLFNAIYTDDISNEVIKENTDTSYPKIISLTIVALIFLESLIFIMLYFMKKSKNKTKENNKKELVEMVLTELSENFIEDDASDVNDGEFEEPNSSEKDKVKERLKELVKKQKSN</sequence>
<name>A0A1R1BQK1_PAEAM</name>
<accession>A0A1R1BQK1</accession>
<evidence type="ECO:0000256" key="2">
    <source>
        <dbReference type="SAM" id="Phobius"/>
    </source>
</evidence>
<dbReference type="Proteomes" id="UP000187134">
    <property type="component" value="Unassembled WGS sequence"/>
</dbReference>
<evidence type="ECO:0000313" key="4">
    <source>
        <dbReference type="Proteomes" id="UP000187134"/>
    </source>
</evidence>
<feature type="region of interest" description="Disordered" evidence="1">
    <location>
        <begin position="222"/>
        <end position="245"/>
    </location>
</feature>
<feature type="transmembrane region" description="Helical" evidence="2">
    <location>
        <begin position="170"/>
        <end position="191"/>
    </location>
</feature>
<dbReference type="OrthoDB" id="9824611at2"/>
<gene>
    <name evidence="3" type="ORF">BK131_19005</name>
</gene>
<feature type="transmembrane region" description="Helical" evidence="2">
    <location>
        <begin position="7"/>
        <end position="28"/>
    </location>
</feature>
<keyword evidence="2" id="KW-0812">Transmembrane</keyword>
<keyword evidence="2" id="KW-1133">Transmembrane helix</keyword>
<keyword evidence="2" id="KW-0472">Membrane</keyword>
<feature type="compositionally biased region" description="Acidic residues" evidence="1">
    <location>
        <begin position="222"/>
        <end position="236"/>
    </location>
</feature>
<dbReference type="EMBL" id="MRTJ01000008">
    <property type="protein sequence ID" value="OMF12098.1"/>
    <property type="molecule type" value="Genomic_DNA"/>
</dbReference>
<protein>
    <submittedName>
        <fullName evidence="3">Uncharacterized protein</fullName>
    </submittedName>
</protein>
<reference evidence="3 4" key="1">
    <citation type="submission" date="2016-11" db="EMBL/GenBank/DDBJ databases">
        <title>Paenibacillus species isolates.</title>
        <authorList>
            <person name="Beno S.M."/>
        </authorList>
    </citation>
    <scope>NUCLEOTIDE SEQUENCE [LARGE SCALE GENOMIC DNA]</scope>
    <source>
        <strain evidence="3 4">FSL H8-0246</strain>
    </source>
</reference>
<evidence type="ECO:0000313" key="3">
    <source>
        <dbReference type="EMBL" id="OMF12098.1"/>
    </source>
</evidence>
<dbReference type="AlphaFoldDB" id="A0A1R1BQK1"/>